<dbReference type="AlphaFoldDB" id="A0A0C9Y255"/>
<evidence type="ECO:0000259" key="1">
    <source>
        <dbReference type="Pfam" id="PF20149"/>
    </source>
</evidence>
<reference evidence="2 3" key="1">
    <citation type="submission" date="2014-04" db="EMBL/GenBank/DDBJ databases">
        <authorList>
            <consortium name="DOE Joint Genome Institute"/>
            <person name="Kuo A."/>
            <person name="Kohler A."/>
            <person name="Costa M.D."/>
            <person name="Nagy L.G."/>
            <person name="Floudas D."/>
            <person name="Copeland A."/>
            <person name="Barry K.W."/>
            <person name="Cichocki N."/>
            <person name="Veneault-Fourrey C."/>
            <person name="LaButti K."/>
            <person name="Lindquist E.A."/>
            <person name="Lipzen A."/>
            <person name="Lundell T."/>
            <person name="Morin E."/>
            <person name="Murat C."/>
            <person name="Sun H."/>
            <person name="Tunlid A."/>
            <person name="Henrissat B."/>
            <person name="Grigoriev I.V."/>
            <person name="Hibbett D.S."/>
            <person name="Martin F."/>
            <person name="Nordberg H.P."/>
            <person name="Cantor M.N."/>
            <person name="Hua S.X."/>
        </authorList>
    </citation>
    <scope>NUCLEOTIDE SEQUENCE [LARGE SCALE GENOMIC DNA]</scope>
    <source>
        <strain evidence="2 3">441</strain>
    </source>
</reference>
<dbReference type="HOGENOM" id="CLU_146186_0_0_1"/>
<dbReference type="OrthoDB" id="3148220at2759"/>
<dbReference type="InterPro" id="IPR045341">
    <property type="entry name" value="DUF6532"/>
</dbReference>
<proteinExistence type="predicted"/>
<protein>
    <recommendedName>
        <fullName evidence="1">DUF6532 domain-containing protein</fullName>
    </recommendedName>
</protein>
<dbReference type="Pfam" id="PF20149">
    <property type="entry name" value="DUF6532"/>
    <property type="match status" value="1"/>
</dbReference>
<reference evidence="3" key="2">
    <citation type="submission" date="2015-01" db="EMBL/GenBank/DDBJ databases">
        <title>Evolutionary Origins and Diversification of the Mycorrhizal Mutualists.</title>
        <authorList>
            <consortium name="DOE Joint Genome Institute"/>
            <consortium name="Mycorrhizal Genomics Consortium"/>
            <person name="Kohler A."/>
            <person name="Kuo A."/>
            <person name="Nagy L.G."/>
            <person name="Floudas D."/>
            <person name="Copeland A."/>
            <person name="Barry K.W."/>
            <person name="Cichocki N."/>
            <person name="Veneault-Fourrey C."/>
            <person name="LaButti K."/>
            <person name="Lindquist E.A."/>
            <person name="Lipzen A."/>
            <person name="Lundell T."/>
            <person name="Morin E."/>
            <person name="Murat C."/>
            <person name="Riley R."/>
            <person name="Ohm R."/>
            <person name="Sun H."/>
            <person name="Tunlid A."/>
            <person name="Henrissat B."/>
            <person name="Grigoriev I.V."/>
            <person name="Hibbett D.S."/>
            <person name="Martin F."/>
        </authorList>
    </citation>
    <scope>NUCLEOTIDE SEQUENCE [LARGE SCALE GENOMIC DNA]</scope>
    <source>
        <strain evidence="3">441</strain>
    </source>
</reference>
<gene>
    <name evidence="2" type="ORF">PISMIDRAFT_123020</name>
</gene>
<accession>A0A0C9Y255</accession>
<dbReference type="EMBL" id="KN834262">
    <property type="protein sequence ID" value="KIK11256.1"/>
    <property type="molecule type" value="Genomic_DNA"/>
</dbReference>
<evidence type="ECO:0000313" key="2">
    <source>
        <dbReference type="EMBL" id="KIK11256.1"/>
    </source>
</evidence>
<keyword evidence="3" id="KW-1185">Reference proteome</keyword>
<evidence type="ECO:0000313" key="3">
    <source>
        <dbReference type="Proteomes" id="UP000054018"/>
    </source>
</evidence>
<dbReference type="Proteomes" id="UP000054018">
    <property type="component" value="Unassembled WGS sequence"/>
</dbReference>
<feature type="domain" description="DUF6532" evidence="1">
    <location>
        <begin position="100"/>
        <end position="156"/>
    </location>
</feature>
<sequence>MPLKSEAAVNQNSSPSVKVINNANKGRPKVADYDSDVRAVLETAIEIYCAILLMENPFPTSVQEVDWAKNAWSLAGHHHNIKLSHDGGILKLVSSSLDEHTGLYTNPAIQQVINEVLFKNKSDDGIKWAKYYNPFPRVAFALALTAVGSVITKYTTSLTLSSDRVRDR</sequence>
<organism evidence="2 3">
    <name type="scientific">Pisolithus microcarpus 441</name>
    <dbReference type="NCBI Taxonomy" id="765257"/>
    <lineage>
        <taxon>Eukaryota</taxon>
        <taxon>Fungi</taxon>
        <taxon>Dikarya</taxon>
        <taxon>Basidiomycota</taxon>
        <taxon>Agaricomycotina</taxon>
        <taxon>Agaricomycetes</taxon>
        <taxon>Agaricomycetidae</taxon>
        <taxon>Boletales</taxon>
        <taxon>Sclerodermatineae</taxon>
        <taxon>Pisolithaceae</taxon>
        <taxon>Pisolithus</taxon>
    </lineage>
</organism>
<name>A0A0C9Y255_9AGAM</name>